<dbReference type="Proteomes" id="UP000696280">
    <property type="component" value="Unassembled WGS sequence"/>
</dbReference>
<evidence type="ECO:0000256" key="2">
    <source>
        <dbReference type="SAM" id="SignalP"/>
    </source>
</evidence>
<keyword evidence="4" id="KW-1185">Reference proteome</keyword>
<evidence type="ECO:0000313" key="3">
    <source>
        <dbReference type="EMBL" id="CAG8959988.1"/>
    </source>
</evidence>
<organism evidence="3 4">
    <name type="scientific">Hymenoscyphus fraxineus</name>
    <dbReference type="NCBI Taxonomy" id="746836"/>
    <lineage>
        <taxon>Eukaryota</taxon>
        <taxon>Fungi</taxon>
        <taxon>Dikarya</taxon>
        <taxon>Ascomycota</taxon>
        <taxon>Pezizomycotina</taxon>
        <taxon>Leotiomycetes</taxon>
        <taxon>Helotiales</taxon>
        <taxon>Helotiaceae</taxon>
        <taxon>Hymenoscyphus</taxon>
    </lineage>
</organism>
<proteinExistence type="predicted"/>
<feature type="region of interest" description="Disordered" evidence="1">
    <location>
        <begin position="69"/>
        <end position="89"/>
    </location>
</feature>
<evidence type="ECO:0000256" key="1">
    <source>
        <dbReference type="SAM" id="MobiDB-lite"/>
    </source>
</evidence>
<feature type="signal peptide" evidence="2">
    <location>
        <begin position="1"/>
        <end position="21"/>
    </location>
</feature>
<dbReference type="AlphaFoldDB" id="A0A9N9L8F5"/>
<dbReference type="OrthoDB" id="10541834at2759"/>
<comment type="caution">
    <text evidence="3">The sequence shown here is derived from an EMBL/GenBank/DDBJ whole genome shotgun (WGS) entry which is preliminary data.</text>
</comment>
<sequence length="233" mass="25375">MQIFNTAACLLLLSSGVAVNALPITDQAAALSPRAGTPQNLYIGKGWKYLFTTHPKALKKTHDFVFGKPKTPKKIQGPVKAPEPSKKGPALFPRAAALQNPWIGKGWPKYPDMFTKDPKTLKKTHDLLFGKPKAPNTPPLKVKGPVKAPKTFPLVPRTGALQNLWIGKGWPKYPDMFTKDPKTLKKTHDLLFGKPKAPNTPPLKVKGPVKAPKTFPLVPRTGPVKAPTPVKGL</sequence>
<gene>
    <name evidence="3" type="ORF">HYFRA_00012705</name>
</gene>
<protein>
    <submittedName>
        <fullName evidence="3">Uncharacterized protein</fullName>
    </submittedName>
</protein>
<reference evidence="3" key="1">
    <citation type="submission" date="2021-07" db="EMBL/GenBank/DDBJ databases">
        <authorList>
            <person name="Durling M."/>
        </authorList>
    </citation>
    <scope>NUCLEOTIDE SEQUENCE</scope>
</reference>
<accession>A0A9N9L8F5</accession>
<dbReference type="EMBL" id="CAJVRL010000094">
    <property type="protein sequence ID" value="CAG8959988.1"/>
    <property type="molecule type" value="Genomic_DNA"/>
</dbReference>
<name>A0A9N9L8F5_9HELO</name>
<keyword evidence="2" id="KW-0732">Signal</keyword>
<feature type="chain" id="PRO_5040301872" evidence="2">
    <location>
        <begin position="22"/>
        <end position="233"/>
    </location>
</feature>
<evidence type="ECO:0000313" key="4">
    <source>
        <dbReference type="Proteomes" id="UP000696280"/>
    </source>
</evidence>
<feature type="region of interest" description="Disordered" evidence="1">
    <location>
        <begin position="192"/>
        <end position="233"/>
    </location>
</feature>